<accession>A0ABT8YWL8</accession>
<dbReference type="RefSeq" id="WP_304384162.1">
    <property type="nucleotide sequence ID" value="NZ_JAUPBL010000003.1"/>
</dbReference>
<comment type="caution">
    <text evidence="2">The sequence shown here is derived from an EMBL/GenBank/DDBJ whole genome shotgun (WGS) entry which is preliminary data.</text>
</comment>
<feature type="signal peptide" evidence="1">
    <location>
        <begin position="1"/>
        <end position="22"/>
    </location>
</feature>
<feature type="chain" id="PRO_5045644974" description="Lipoprotein" evidence="1">
    <location>
        <begin position="23"/>
        <end position="126"/>
    </location>
</feature>
<evidence type="ECO:0000313" key="2">
    <source>
        <dbReference type="EMBL" id="MDO7019890.1"/>
    </source>
</evidence>
<evidence type="ECO:0000313" key="3">
    <source>
        <dbReference type="Proteomes" id="UP001175147"/>
    </source>
</evidence>
<proteinExistence type="predicted"/>
<keyword evidence="3" id="KW-1185">Reference proteome</keyword>
<protein>
    <recommendedName>
        <fullName evidence="4">Lipoprotein</fullName>
    </recommendedName>
</protein>
<dbReference type="EMBL" id="JAUPBM010000030">
    <property type="protein sequence ID" value="MDO7019890.1"/>
    <property type="molecule type" value="Genomic_DNA"/>
</dbReference>
<evidence type="ECO:0008006" key="4">
    <source>
        <dbReference type="Google" id="ProtNLM"/>
    </source>
</evidence>
<name>A0ABT8YWL8_9SPIR</name>
<reference evidence="2" key="1">
    <citation type="submission" date="2023-07" db="EMBL/GenBank/DDBJ databases">
        <title>Mucosal microbiota of week-old chicken and adult hens.</title>
        <authorList>
            <person name="Volf J."/>
            <person name="Karasova D."/>
            <person name="Crhanova M."/>
            <person name="Faldynova M."/>
            <person name="Prikrylova H."/>
            <person name="Zeman M."/>
            <person name="Babak V."/>
            <person name="Rajova J."/>
            <person name="Rychlik I."/>
        </authorList>
    </citation>
    <scope>NUCLEOTIDE SEQUENCE</scope>
    <source>
        <strain evidence="2">ET902</strain>
    </source>
</reference>
<sequence>MFKKIILLGISLFLLSCTSPFSEVGMKFKDIAGTYESKDKNIRVTVSKEDKQNLKIDVYAFNGVAINNEIFDITSSVTTGNFTLKSVNNPSYTYILNFHNNTALYFSVREGVSYKISEAELNNSSK</sequence>
<keyword evidence="1" id="KW-0732">Signal</keyword>
<gene>
    <name evidence="2" type="ORF">Q5M86_03770</name>
</gene>
<dbReference type="PROSITE" id="PS51257">
    <property type="entry name" value="PROKAR_LIPOPROTEIN"/>
    <property type="match status" value="1"/>
</dbReference>
<organism evidence="2 3">
    <name type="scientific">Brachyspira innocens</name>
    <dbReference type="NCBI Taxonomy" id="13264"/>
    <lineage>
        <taxon>Bacteria</taxon>
        <taxon>Pseudomonadati</taxon>
        <taxon>Spirochaetota</taxon>
        <taxon>Spirochaetia</taxon>
        <taxon>Brachyspirales</taxon>
        <taxon>Brachyspiraceae</taxon>
        <taxon>Brachyspira</taxon>
    </lineage>
</organism>
<dbReference type="Proteomes" id="UP001175147">
    <property type="component" value="Unassembled WGS sequence"/>
</dbReference>
<evidence type="ECO:0000256" key="1">
    <source>
        <dbReference type="SAM" id="SignalP"/>
    </source>
</evidence>